<dbReference type="InterPro" id="IPR050267">
    <property type="entry name" value="Anti-sigma-factor_SerPK"/>
</dbReference>
<dbReference type="AlphaFoldDB" id="A0A5M3XVS3"/>
<gene>
    <name evidence="1" type="ORF">Aple_079810</name>
</gene>
<organism evidence="1 2">
    <name type="scientific">Acrocarpospora pleiomorpha</name>
    <dbReference type="NCBI Taxonomy" id="90975"/>
    <lineage>
        <taxon>Bacteria</taxon>
        <taxon>Bacillati</taxon>
        <taxon>Actinomycetota</taxon>
        <taxon>Actinomycetes</taxon>
        <taxon>Streptosporangiales</taxon>
        <taxon>Streptosporangiaceae</taxon>
        <taxon>Acrocarpospora</taxon>
    </lineage>
</organism>
<proteinExistence type="predicted"/>
<dbReference type="Gene3D" id="3.30.565.10">
    <property type="entry name" value="Histidine kinase-like ATPase, C-terminal domain"/>
    <property type="match status" value="1"/>
</dbReference>
<dbReference type="PANTHER" id="PTHR35526:SF3">
    <property type="entry name" value="ANTI-SIGMA-F FACTOR RSBW"/>
    <property type="match status" value="1"/>
</dbReference>
<protein>
    <recommendedName>
        <fullName evidence="3">Histidine kinase/HSP90-like ATPase domain-containing protein</fullName>
    </recommendedName>
</protein>
<dbReference type="CDD" id="cd16936">
    <property type="entry name" value="HATPase_RsbW-like"/>
    <property type="match status" value="1"/>
</dbReference>
<sequence length="138" mass="14303">MLAHPISASIARRCVGRTLTAWGRADLVECAQLIIGELVANAIQSTADVTAAGADLVAPGGLVESQPGVVGVGLYRIGGRVVLEVWDRSRLPPKLVNPSMEDVGGRGLLLVDALATVWGYRLSAIGGKVVYATLDEAA</sequence>
<dbReference type="InterPro" id="IPR036890">
    <property type="entry name" value="HATPase_C_sf"/>
</dbReference>
<evidence type="ECO:0000313" key="2">
    <source>
        <dbReference type="Proteomes" id="UP000377595"/>
    </source>
</evidence>
<name>A0A5M3XVS3_9ACTN</name>
<dbReference type="Proteomes" id="UP000377595">
    <property type="component" value="Unassembled WGS sequence"/>
</dbReference>
<keyword evidence="2" id="KW-1185">Reference proteome</keyword>
<dbReference type="PANTHER" id="PTHR35526">
    <property type="entry name" value="ANTI-SIGMA-F FACTOR RSBW-RELATED"/>
    <property type="match status" value="1"/>
</dbReference>
<accession>A0A5M3XVS3</accession>
<reference evidence="1 2" key="1">
    <citation type="submission" date="2019-10" db="EMBL/GenBank/DDBJ databases">
        <title>Whole genome shotgun sequence of Acrocarpospora pleiomorpha NBRC 16267.</title>
        <authorList>
            <person name="Ichikawa N."/>
            <person name="Kimura A."/>
            <person name="Kitahashi Y."/>
            <person name="Komaki H."/>
            <person name="Oguchi A."/>
        </authorList>
    </citation>
    <scope>NUCLEOTIDE SEQUENCE [LARGE SCALE GENOMIC DNA]</scope>
    <source>
        <strain evidence="1 2">NBRC 16267</strain>
    </source>
</reference>
<comment type="caution">
    <text evidence="1">The sequence shown here is derived from an EMBL/GenBank/DDBJ whole genome shotgun (WGS) entry which is preliminary data.</text>
</comment>
<dbReference type="EMBL" id="BLAF01000061">
    <property type="protein sequence ID" value="GES25082.1"/>
    <property type="molecule type" value="Genomic_DNA"/>
</dbReference>
<dbReference type="OrthoDB" id="3480034at2"/>
<evidence type="ECO:0000313" key="1">
    <source>
        <dbReference type="EMBL" id="GES25082.1"/>
    </source>
</evidence>
<evidence type="ECO:0008006" key="3">
    <source>
        <dbReference type="Google" id="ProtNLM"/>
    </source>
</evidence>
<dbReference type="RefSeq" id="WP_155349879.1">
    <property type="nucleotide sequence ID" value="NZ_BAAAHM010000014.1"/>
</dbReference>